<dbReference type="EMBL" id="SNVI01000008">
    <property type="protein sequence ID" value="TFE36763.1"/>
    <property type="molecule type" value="Genomic_DNA"/>
</dbReference>
<proteinExistence type="predicted"/>
<reference evidence="2 3" key="1">
    <citation type="submission" date="2019-03" db="EMBL/GenBank/DDBJ databases">
        <title>Complete Genome Sequence of Paraburkholderia dipogonis ICMP 19430T, a Nitrogen-fixing Symbiont of the South African Invasive Legume Dipogon lignosus in New Zealand.</title>
        <authorList>
            <person name="De Meyer S.E."/>
        </authorList>
    </citation>
    <scope>NUCLEOTIDE SEQUENCE [LARGE SCALE GENOMIC DNA]</scope>
    <source>
        <strain evidence="2 3">ICMP 19430</strain>
    </source>
</reference>
<feature type="signal peptide" evidence="1">
    <location>
        <begin position="1"/>
        <end position="24"/>
    </location>
</feature>
<name>A0A4Y8MHA2_9BURK</name>
<feature type="chain" id="PRO_5021320015" evidence="1">
    <location>
        <begin position="25"/>
        <end position="307"/>
    </location>
</feature>
<protein>
    <submittedName>
        <fullName evidence="2">Uncharacterized protein</fullName>
    </submittedName>
</protein>
<evidence type="ECO:0000313" key="2">
    <source>
        <dbReference type="EMBL" id="TFE36763.1"/>
    </source>
</evidence>
<evidence type="ECO:0000313" key="3">
    <source>
        <dbReference type="Proteomes" id="UP000297385"/>
    </source>
</evidence>
<gene>
    <name evidence="2" type="ORF">E2553_44720</name>
</gene>
<keyword evidence="1" id="KW-0732">Signal</keyword>
<organism evidence="2 3">
    <name type="scientific">Paraburkholderia dipogonis</name>
    <dbReference type="NCBI Taxonomy" id="1211383"/>
    <lineage>
        <taxon>Bacteria</taxon>
        <taxon>Pseudomonadati</taxon>
        <taxon>Pseudomonadota</taxon>
        <taxon>Betaproteobacteria</taxon>
        <taxon>Burkholderiales</taxon>
        <taxon>Burkholderiaceae</taxon>
        <taxon>Paraburkholderia</taxon>
    </lineage>
</organism>
<evidence type="ECO:0000256" key="1">
    <source>
        <dbReference type="SAM" id="SignalP"/>
    </source>
</evidence>
<accession>A0A4Y8MHA2</accession>
<dbReference type="RefSeq" id="WP_134466699.1">
    <property type="nucleotide sequence ID" value="NZ_SNVI01000008.1"/>
</dbReference>
<dbReference type="AlphaFoldDB" id="A0A4Y8MHA2"/>
<sequence>MKNASRCARHGSVAVAFLVGLVRAANGTDITPGDSVAAAGSDSAAAPMASTSCHTLTIKITGAKPGQQITVLNNGRPLTIAVAPSDRTVPFSKSESVQADTDYNVTLQSGWHGTSLKDGTYCYVRKGQGIANHDVSIRIQCGPAPSSIVLSGVQYGQSYRNWSLAYPAVVNGELFYEVLSNGGPLIDTMAMLGTLFDGRATNSTRDNPVELPDETNLTTLRASSLIVGGSTVSTRIPVLVELPTITQLGEIYTASGNKVPAGWYYGFFWSSTEGSSGTHFVEGMNLTNGFQVGLSDYYNFHIAFRVL</sequence>
<dbReference type="Proteomes" id="UP000297385">
    <property type="component" value="Unassembled WGS sequence"/>
</dbReference>
<comment type="caution">
    <text evidence="2">The sequence shown here is derived from an EMBL/GenBank/DDBJ whole genome shotgun (WGS) entry which is preliminary data.</text>
</comment>